<dbReference type="Pfam" id="PF09995">
    <property type="entry name" value="MPAB_Lcp_cat"/>
    <property type="match status" value="1"/>
</dbReference>
<comment type="caution">
    <text evidence="3">The sequence shown here is derived from an EMBL/GenBank/DDBJ whole genome shotgun (WGS) entry which is preliminary data.</text>
</comment>
<keyword evidence="1" id="KW-1133">Transmembrane helix</keyword>
<feature type="transmembrane region" description="Helical" evidence="1">
    <location>
        <begin position="24"/>
        <end position="46"/>
    </location>
</feature>
<dbReference type="PANTHER" id="PTHR36124:SF1">
    <property type="entry name" value="ER-BOUND OXYGENASE MPAB_MPAB'_RUBBER OXYGENASE CATALYTIC DOMAIN-CONTAINING PROTEIN"/>
    <property type="match status" value="1"/>
</dbReference>
<dbReference type="InterPro" id="IPR046366">
    <property type="entry name" value="MPAB"/>
</dbReference>
<keyword evidence="1" id="KW-0472">Membrane</keyword>
<evidence type="ECO:0000256" key="1">
    <source>
        <dbReference type="SAM" id="Phobius"/>
    </source>
</evidence>
<evidence type="ECO:0000259" key="2">
    <source>
        <dbReference type="Pfam" id="PF09995"/>
    </source>
</evidence>
<accession>A0ABV8LLK3</accession>
<dbReference type="RefSeq" id="WP_253754414.1">
    <property type="nucleotide sequence ID" value="NZ_JAMZDZ010000001.1"/>
</dbReference>
<proteinExistence type="predicted"/>
<dbReference type="EC" id="1.-.-.-" evidence="3"/>
<evidence type="ECO:0000313" key="4">
    <source>
        <dbReference type="Proteomes" id="UP001595816"/>
    </source>
</evidence>
<dbReference type="PANTHER" id="PTHR36124">
    <property type="match status" value="1"/>
</dbReference>
<sequence>MTPSQAHSIYRDLVLSRLPADMRVGFFLAFCRTFGVASIGGLLASTGQTIEHARRRAAGTRDTMYALFRHGFDEPEGAAAVQRLNRVHSRFAISNDDHRYVLGCLAVVPTRFAGRFGLRALTGEEITATHVFYRHLAGLMGIESVPDTYEGFEAWFDAYDRDHLVAHPAAGPLVSVSRRLLVHRVPSPLRPLAVRFIDAVLGERLRAAASIDRPGWPVRASLQGMVRLRRLLPPATTAAVISPR</sequence>
<keyword evidence="1" id="KW-0812">Transmembrane</keyword>
<keyword evidence="4" id="KW-1185">Reference proteome</keyword>
<dbReference type="Proteomes" id="UP001595816">
    <property type="component" value="Unassembled WGS sequence"/>
</dbReference>
<dbReference type="EMBL" id="JBHSAY010000006">
    <property type="protein sequence ID" value="MFC4131154.1"/>
    <property type="molecule type" value="Genomic_DNA"/>
</dbReference>
<dbReference type="InterPro" id="IPR018713">
    <property type="entry name" value="MPAB/Lcp_cat_dom"/>
</dbReference>
<feature type="domain" description="ER-bound oxygenase mpaB/mpaB'/Rubber oxygenase catalytic" evidence="2">
    <location>
        <begin position="46"/>
        <end position="227"/>
    </location>
</feature>
<protein>
    <submittedName>
        <fullName evidence="3">Oxygenase MpaB family protein</fullName>
        <ecNumber evidence="3">1.-.-.-</ecNumber>
    </submittedName>
</protein>
<evidence type="ECO:0000313" key="3">
    <source>
        <dbReference type="EMBL" id="MFC4131154.1"/>
    </source>
</evidence>
<name>A0ABV8LLK3_9ACTN</name>
<gene>
    <name evidence="3" type="ORF">ACFOZ4_11120</name>
</gene>
<reference evidence="4" key="1">
    <citation type="journal article" date="2019" name="Int. J. Syst. Evol. Microbiol.">
        <title>The Global Catalogue of Microorganisms (GCM) 10K type strain sequencing project: providing services to taxonomists for standard genome sequencing and annotation.</title>
        <authorList>
            <consortium name="The Broad Institute Genomics Platform"/>
            <consortium name="The Broad Institute Genome Sequencing Center for Infectious Disease"/>
            <person name="Wu L."/>
            <person name="Ma J."/>
        </authorList>
    </citation>
    <scope>NUCLEOTIDE SEQUENCE [LARGE SCALE GENOMIC DNA]</scope>
    <source>
        <strain evidence="4">CGMCC 4.7289</strain>
    </source>
</reference>
<organism evidence="3 4">
    <name type="scientific">Hamadaea flava</name>
    <dbReference type="NCBI Taxonomy" id="1742688"/>
    <lineage>
        <taxon>Bacteria</taxon>
        <taxon>Bacillati</taxon>
        <taxon>Actinomycetota</taxon>
        <taxon>Actinomycetes</taxon>
        <taxon>Micromonosporales</taxon>
        <taxon>Micromonosporaceae</taxon>
        <taxon>Hamadaea</taxon>
    </lineage>
</organism>
<dbReference type="GO" id="GO:0016491">
    <property type="term" value="F:oxidoreductase activity"/>
    <property type="evidence" value="ECO:0007669"/>
    <property type="project" value="UniProtKB-KW"/>
</dbReference>
<keyword evidence="3" id="KW-0560">Oxidoreductase</keyword>